<evidence type="ECO:0000256" key="2">
    <source>
        <dbReference type="ARBA" id="ARBA00009140"/>
    </source>
</evidence>
<feature type="domain" description="HMG box" evidence="13">
    <location>
        <begin position="24"/>
        <end position="92"/>
    </location>
</feature>
<keyword evidence="10" id="KW-0539">Nucleus</keyword>
<feature type="region of interest" description="Disordered" evidence="12">
    <location>
        <begin position="96"/>
        <end position="124"/>
    </location>
</feature>
<dbReference type="EMBL" id="CAJVRM010000366">
    <property type="protein sequence ID" value="CAG8980213.1"/>
    <property type="molecule type" value="Genomic_DNA"/>
</dbReference>
<keyword evidence="8 11" id="KW-1133">Transmembrane helix</keyword>
<dbReference type="GO" id="GO:0005789">
    <property type="term" value="C:endoplasmic reticulum membrane"/>
    <property type="evidence" value="ECO:0007669"/>
    <property type="project" value="UniProtKB-SubCell"/>
</dbReference>
<evidence type="ECO:0000313" key="14">
    <source>
        <dbReference type="EMBL" id="CAG8980213.1"/>
    </source>
</evidence>
<dbReference type="PROSITE" id="PS50118">
    <property type="entry name" value="HMG_BOX_2"/>
    <property type="match status" value="1"/>
</dbReference>
<comment type="caution">
    <text evidence="14">The sequence shown here is derived from an EMBL/GenBank/DDBJ whole genome shotgun (WGS) entry which is preliminary data.</text>
</comment>
<evidence type="ECO:0000256" key="3">
    <source>
        <dbReference type="ARBA" id="ARBA00012151"/>
    </source>
</evidence>
<dbReference type="SMART" id="SM00398">
    <property type="entry name" value="HMG"/>
    <property type="match status" value="1"/>
</dbReference>
<dbReference type="GO" id="GO:0004671">
    <property type="term" value="F:protein C-terminal S-isoprenylcysteine carboxyl O-methyltransferase activity"/>
    <property type="evidence" value="ECO:0007669"/>
    <property type="project" value="UniProtKB-EC"/>
</dbReference>
<dbReference type="Proteomes" id="UP000701801">
    <property type="component" value="Unassembled WGS sequence"/>
</dbReference>
<feature type="transmembrane region" description="Helical" evidence="11">
    <location>
        <begin position="334"/>
        <end position="359"/>
    </location>
</feature>
<dbReference type="Gene3D" id="1.20.120.1630">
    <property type="match status" value="1"/>
</dbReference>
<keyword evidence="7 11" id="KW-0812">Transmembrane</keyword>
<reference evidence="14" key="1">
    <citation type="submission" date="2021-07" db="EMBL/GenBank/DDBJ databases">
        <authorList>
            <person name="Durling M."/>
        </authorList>
    </citation>
    <scope>NUCLEOTIDE SEQUENCE</scope>
</reference>
<accession>A0A9N9LT30</accession>
<dbReference type="SUPFAM" id="SSF47095">
    <property type="entry name" value="HMG-box"/>
    <property type="match status" value="1"/>
</dbReference>
<evidence type="ECO:0000256" key="6">
    <source>
        <dbReference type="ARBA" id="ARBA00022691"/>
    </source>
</evidence>
<dbReference type="GO" id="GO:0032259">
    <property type="term" value="P:methylation"/>
    <property type="evidence" value="ECO:0007669"/>
    <property type="project" value="UniProtKB-KW"/>
</dbReference>
<feature type="transmembrane region" description="Helical" evidence="11">
    <location>
        <begin position="175"/>
        <end position="197"/>
    </location>
</feature>
<evidence type="ECO:0000256" key="7">
    <source>
        <dbReference type="ARBA" id="ARBA00022692"/>
    </source>
</evidence>
<protein>
    <recommendedName>
        <fullName evidence="3 11">Protein-S-isoprenylcysteine O-methyltransferase</fullName>
        <ecNumber evidence="3 11">2.1.1.100</ecNumber>
    </recommendedName>
</protein>
<gene>
    <name evidence="14" type="ORF">HYALB_00012835</name>
</gene>
<dbReference type="InterPro" id="IPR036910">
    <property type="entry name" value="HMG_box_dom_sf"/>
</dbReference>
<dbReference type="InterPro" id="IPR025770">
    <property type="entry name" value="PPMT_MeTrfase"/>
</dbReference>
<dbReference type="PROSITE" id="PS51564">
    <property type="entry name" value="SAM_ICMT"/>
    <property type="match status" value="1"/>
</dbReference>
<dbReference type="PANTHER" id="PTHR12714">
    <property type="entry name" value="PROTEIN-S ISOPRENYLCYSTEINE O-METHYLTRANSFERASE"/>
    <property type="match status" value="1"/>
</dbReference>
<feature type="transmembrane region" description="Helical" evidence="11">
    <location>
        <begin position="272"/>
        <end position="291"/>
    </location>
</feature>
<name>A0A9N9LT30_9HELO</name>
<dbReference type="InterPro" id="IPR009071">
    <property type="entry name" value="HMG_box_dom"/>
</dbReference>
<keyword evidence="5" id="KW-0808">Transferase</keyword>
<dbReference type="EC" id="2.1.1.100" evidence="3 11"/>
<dbReference type="Pfam" id="PF00505">
    <property type="entry name" value="HMG_box"/>
    <property type="match status" value="1"/>
</dbReference>
<feature type="compositionally biased region" description="Polar residues" evidence="12">
    <location>
        <begin position="111"/>
        <end position="120"/>
    </location>
</feature>
<dbReference type="InterPro" id="IPR007269">
    <property type="entry name" value="ICMT_MeTrfase"/>
</dbReference>
<evidence type="ECO:0000256" key="12">
    <source>
        <dbReference type="SAM" id="MobiDB-lite"/>
    </source>
</evidence>
<comment type="similarity">
    <text evidence="2 11">Belongs to the class VI-like SAM-binding methyltransferase superfamily. Isoprenylcysteine carboxyl methyltransferase family.</text>
</comment>
<sequence>MSEQGNSTAASSDDRRRTRDPNAPLQSLSPYLLFTKDEYEKVEQEIPGLTFTQRSKVFQDRWKALTDDQRAVYEERAIIEKRRYEEEKECWDAVEGVDCSGESSSDEETVSKQASRSTPFNKRPSILNNGGIGHIPATHDQGPDLFERLPVEMTVALDLWEQKFKPSHVRSLAGIALRAGLLGGSLFSSTILTIYLLSHSNPLWRAPFFIANLSLFHFLEFYTTAFVNTANADLSSFLLSSNGVAYNIAHTGALTECLLTHYLHPTPLFPRIIHNILLFGGLTFILVGQIIRSTAIIQAGPSFSHIVAQRKKSTHVLITQGIYSLLRHPSYFGFFWWGIGTQLMLGNAVCFLGYSVVLWRFFDRRIYGEELFLVNFFGREYTEYRARTPTGIPFIR</sequence>
<evidence type="ECO:0000313" key="15">
    <source>
        <dbReference type="Proteomes" id="UP000701801"/>
    </source>
</evidence>
<evidence type="ECO:0000256" key="9">
    <source>
        <dbReference type="ARBA" id="ARBA00023136"/>
    </source>
</evidence>
<keyword evidence="9 11" id="KW-0472">Membrane</keyword>
<proteinExistence type="inferred from homology"/>
<dbReference type="Gene3D" id="1.10.30.10">
    <property type="entry name" value="High mobility group box domain"/>
    <property type="match status" value="1"/>
</dbReference>
<keyword evidence="15" id="KW-1185">Reference proteome</keyword>
<feature type="transmembrane region" description="Helical" evidence="11">
    <location>
        <begin position="203"/>
        <end position="222"/>
    </location>
</feature>
<dbReference type="OrthoDB" id="422086at2759"/>
<evidence type="ECO:0000256" key="8">
    <source>
        <dbReference type="ARBA" id="ARBA00022989"/>
    </source>
</evidence>
<comment type="subcellular location">
    <subcellularLocation>
        <location evidence="11">Endoplasmic reticulum membrane</location>
        <topology evidence="11">Multi-pass membrane protein</topology>
    </subcellularLocation>
    <subcellularLocation>
        <location evidence="1">Membrane</location>
        <topology evidence="1">Multi-pass membrane protein</topology>
    </subcellularLocation>
</comment>
<feature type="DNA-binding region" description="HMG box" evidence="10">
    <location>
        <begin position="24"/>
        <end position="92"/>
    </location>
</feature>
<evidence type="ECO:0000256" key="11">
    <source>
        <dbReference type="RuleBase" id="RU362022"/>
    </source>
</evidence>
<evidence type="ECO:0000256" key="10">
    <source>
        <dbReference type="PROSITE-ProRule" id="PRU00267"/>
    </source>
</evidence>
<evidence type="ECO:0000256" key="5">
    <source>
        <dbReference type="ARBA" id="ARBA00022679"/>
    </source>
</evidence>
<organism evidence="14 15">
    <name type="scientific">Hymenoscyphus albidus</name>
    <dbReference type="NCBI Taxonomy" id="595503"/>
    <lineage>
        <taxon>Eukaryota</taxon>
        <taxon>Fungi</taxon>
        <taxon>Dikarya</taxon>
        <taxon>Ascomycota</taxon>
        <taxon>Pezizomycotina</taxon>
        <taxon>Leotiomycetes</taxon>
        <taxon>Helotiales</taxon>
        <taxon>Helotiaceae</taxon>
        <taxon>Hymenoscyphus</taxon>
    </lineage>
</organism>
<keyword evidence="10" id="KW-0238">DNA-binding</keyword>
<evidence type="ECO:0000259" key="13">
    <source>
        <dbReference type="PROSITE" id="PS50118"/>
    </source>
</evidence>
<dbReference type="GO" id="GO:0003677">
    <property type="term" value="F:DNA binding"/>
    <property type="evidence" value="ECO:0007669"/>
    <property type="project" value="UniProtKB-UniRule"/>
</dbReference>
<keyword evidence="4 11" id="KW-0489">Methyltransferase</keyword>
<keyword evidence="6 11" id="KW-0949">S-adenosyl-L-methionine</keyword>
<feature type="region of interest" description="Disordered" evidence="12">
    <location>
        <begin position="1"/>
        <end position="29"/>
    </location>
</feature>
<comment type="catalytic activity">
    <reaction evidence="11">
        <text>[protein]-C-terminal S-[(2E,6E)-farnesyl]-L-cysteine + S-adenosyl-L-methionine = [protein]-C-terminal S-[(2E,6E)-farnesyl]-L-cysteine methyl ester + S-adenosyl-L-homocysteine</text>
        <dbReference type="Rhea" id="RHEA:21672"/>
        <dbReference type="Rhea" id="RHEA-COMP:12125"/>
        <dbReference type="Rhea" id="RHEA-COMP:12126"/>
        <dbReference type="ChEBI" id="CHEBI:57856"/>
        <dbReference type="ChEBI" id="CHEBI:59789"/>
        <dbReference type="ChEBI" id="CHEBI:90510"/>
        <dbReference type="ChEBI" id="CHEBI:90511"/>
        <dbReference type="EC" id="2.1.1.100"/>
    </reaction>
</comment>
<dbReference type="AlphaFoldDB" id="A0A9N9LT30"/>
<evidence type="ECO:0000256" key="4">
    <source>
        <dbReference type="ARBA" id="ARBA00022603"/>
    </source>
</evidence>
<evidence type="ECO:0000256" key="1">
    <source>
        <dbReference type="ARBA" id="ARBA00004141"/>
    </source>
</evidence>
<dbReference type="Pfam" id="PF04140">
    <property type="entry name" value="ICMT"/>
    <property type="match status" value="1"/>
</dbReference>
<keyword evidence="11" id="KW-0256">Endoplasmic reticulum</keyword>
<dbReference type="GO" id="GO:0005634">
    <property type="term" value="C:nucleus"/>
    <property type="evidence" value="ECO:0007669"/>
    <property type="project" value="UniProtKB-UniRule"/>
</dbReference>
<dbReference type="PANTHER" id="PTHR12714:SF9">
    <property type="entry name" value="PROTEIN-S-ISOPRENYLCYSTEINE O-METHYLTRANSFERASE"/>
    <property type="match status" value="1"/>
</dbReference>